<evidence type="ECO:0000256" key="1">
    <source>
        <dbReference type="SAM" id="Phobius"/>
    </source>
</evidence>
<evidence type="ECO:0000313" key="2">
    <source>
        <dbReference type="EMBL" id="MCR0234645.1"/>
    </source>
</evidence>
<evidence type="ECO:0000313" key="3">
    <source>
        <dbReference type="Proteomes" id="UP001203972"/>
    </source>
</evidence>
<feature type="transmembrane region" description="Helical" evidence="1">
    <location>
        <begin position="7"/>
        <end position="25"/>
    </location>
</feature>
<reference evidence="2" key="1">
    <citation type="journal article" date="2022" name="Clin. Infect. Dis.">
        <title>Association between Clostridium innocuum and antibiotic-associated diarrhea in adults and children: A cross-sectional study and comparative genomics analysis.</title>
        <authorList>
            <person name="Cherny K.E."/>
            <person name="Muscat E.B."/>
            <person name="Balaji A."/>
            <person name="Mukherjee J."/>
            <person name="Ozer E.A."/>
            <person name="Angarone M.P."/>
            <person name="Hauser A.R."/>
            <person name="Sichel J.S."/>
            <person name="Amponsah E."/>
            <person name="Kociolek L.K."/>
        </authorList>
    </citation>
    <scope>NUCLEOTIDE SEQUENCE</scope>
    <source>
        <strain evidence="2">NU1-AC-029v</strain>
    </source>
</reference>
<protein>
    <submittedName>
        <fullName evidence="2">Uncharacterized protein</fullName>
    </submittedName>
</protein>
<dbReference type="RefSeq" id="WP_008819550.1">
    <property type="nucleotide sequence ID" value="NZ_AP025565.1"/>
</dbReference>
<sequence>MKKIRVRILLIFIIILPFIMAYHIYHNKKQLEDLKSGKIQIEEGYIPSSDIHPESAYLWIMPYTIVEVGVLVFYLVYRQD</sequence>
<keyword evidence="1" id="KW-0472">Membrane</keyword>
<proteinExistence type="predicted"/>
<dbReference type="AlphaFoldDB" id="A0AAP2UQK9"/>
<keyword evidence="1" id="KW-1133">Transmembrane helix</keyword>
<dbReference type="Proteomes" id="UP001203972">
    <property type="component" value="Unassembled WGS sequence"/>
</dbReference>
<comment type="caution">
    <text evidence="2">The sequence shown here is derived from an EMBL/GenBank/DDBJ whole genome shotgun (WGS) entry which is preliminary data.</text>
</comment>
<feature type="transmembrane region" description="Helical" evidence="1">
    <location>
        <begin position="56"/>
        <end position="77"/>
    </location>
</feature>
<dbReference type="EMBL" id="JAKTMA010000037">
    <property type="protein sequence ID" value="MCR0234645.1"/>
    <property type="molecule type" value="Genomic_DNA"/>
</dbReference>
<organism evidence="2 3">
    <name type="scientific">Clostridium innocuum</name>
    <dbReference type="NCBI Taxonomy" id="1522"/>
    <lineage>
        <taxon>Bacteria</taxon>
        <taxon>Bacillati</taxon>
        <taxon>Bacillota</taxon>
        <taxon>Clostridia</taxon>
        <taxon>Eubacteriales</taxon>
        <taxon>Clostridiaceae</taxon>
        <taxon>Clostridium</taxon>
    </lineage>
</organism>
<name>A0AAP2UQK9_CLOIN</name>
<gene>
    <name evidence="2" type="ORF">MKC95_17900</name>
</gene>
<keyword evidence="1" id="KW-0812">Transmembrane</keyword>
<accession>A0AAP2UQK9</accession>